<keyword evidence="4" id="KW-1185">Reference proteome</keyword>
<reference evidence="3 4" key="1">
    <citation type="submission" date="2020-05" db="EMBL/GenBank/DDBJ databases">
        <title>Complete closed genome sequence of Defluviicoccus vanus.</title>
        <authorList>
            <person name="Bessarab I."/>
            <person name="Arumugam K."/>
            <person name="Maszenan A.M."/>
            <person name="Seviour R.J."/>
            <person name="Williams R.B."/>
        </authorList>
    </citation>
    <scope>NUCLEOTIDE SEQUENCE [LARGE SCALE GENOMIC DNA]</scope>
    <source>
        <strain evidence="3 4">Ben 114</strain>
    </source>
</reference>
<dbReference type="Proteomes" id="UP000516369">
    <property type="component" value="Chromosome"/>
</dbReference>
<dbReference type="GO" id="GO:0003677">
    <property type="term" value="F:DNA binding"/>
    <property type="evidence" value="ECO:0007669"/>
    <property type="project" value="InterPro"/>
</dbReference>
<dbReference type="RefSeq" id="WP_190262380.1">
    <property type="nucleotide sequence ID" value="NZ_CP053923.1"/>
</dbReference>
<evidence type="ECO:0000313" key="4">
    <source>
        <dbReference type="Proteomes" id="UP000516369"/>
    </source>
</evidence>
<dbReference type="GO" id="GO:0004803">
    <property type="term" value="F:transposase activity"/>
    <property type="evidence" value="ECO:0007669"/>
    <property type="project" value="InterPro"/>
</dbReference>
<dbReference type="KEGG" id="dvn:HQ394_05255"/>
<dbReference type="Pfam" id="PF14319">
    <property type="entry name" value="Zn_Tnp_IS91"/>
    <property type="match status" value="1"/>
</dbReference>
<evidence type="ECO:0000313" key="3">
    <source>
        <dbReference type="EMBL" id="QNT68869.1"/>
    </source>
</evidence>
<feature type="domain" description="Transposase zinc-binding" evidence="2">
    <location>
        <begin position="10"/>
        <end position="101"/>
    </location>
</feature>
<feature type="domain" description="Transposase IS801/IS1294" evidence="1">
    <location>
        <begin position="143"/>
        <end position="327"/>
    </location>
</feature>
<evidence type="ECO:0000259" key="1">
    <source>
        <dbReference type="Pfam" id="PF04986"/>
    </source>
</evidence>
<sequence>MAARWEVADVFRRHGDAYRRAHDGHLGRVERRVMSAVALCRTAALGGHAEGCADCGFVRHAYNSCRNRHCPKCQGQARAEWLAARQAELLPVPYFHVVFTVASPAAEIAFQNKQTVYAILFRTAAETLRRIAADPNHLGAEIGLVAVLHTWGQTLQHHPHVHCVVPGGGPSPDGTAGSPCRPGFFLPIRVLSRLFRRLFLDELRAAFDAGQLGLFGDLAHLADPAGFARRLRDLRRAEWIVYAKPPFGGPEQVLAYLARYTHRVAIANSRLMTVTEDDVTFRWKDYRHHGKSKVMALDADEFIRRFLLHTLPDGFHRIRHYGFLANGHRAAKLALCRELLAARPIIEPATPTEPKQATIAFDRCPCCGGAMITFAILLRPPPRPSFRQDTS</sequence>
<dbReference type="InterPro" id="IPR054832">
    <property type="entry name" value="transpos_IS91"/>
</dbReference>
<dbReference type="GO" id="GO:0006313">
    <property type="term" value="P:DNA transposition"/>
    <property type="evidence" value="ECO:0007669"/>
    <property type="project" value="InterPro"/>
</dbReference>
<evidence type="ECO:0000259" key="2">
    <source>
        <dbReference type="Pfam" id="PF14319"/>
    </source>
</evidence>
<dbReference type="AlphaFoldDB" id="A0A7H1MZI3"/>
<dbReference type="InterPro" id="IPR026889">
    <property type="entry name" value="Zn_Tnp"/>
</dbReference>
<dbReference type="EMBL" id="CP053923">
    <property type="protein sequence ID" value="QNT68869.1"/>
    <property type="molecule type" value="Genomic_DNA"/>
</dbReference>
<accession>A0A7H1MZI3</accession>
<dbReference type="Pfam" id="PF04986">
    <property type="entry name" value="Y2_Tnp"/>
    <property type="match status" value="1"/>
</dbReference>
<protein>
    <submittedName>
        <fullName evidence="3">IS91 family transposase</fullName>
    </submittedName>
</protein>
<dbReference type="NCBIfam" id="NF033538">
    <property type="entry name" value="transpos_IS91"/>
    <property type="match status" value="1"/>
</dbReference>
<organism evidence="3 4">
    <name type="scientific">Defluviicoccus vanus</name>
    <dbReference type="NCBI Taxonomy" id="111831"/>
    <lineage>
        <taxon>Bacteria</taxon>
        <taxon>Pseudomonadati</taxon>
        <taxon>Pseudomonadota</taxon>
        <taxon>Alphaproteobacteria</taxon>
        <taxon>Rhodospirillales</taxon>
        <taxon>Rhodospirillaceae</taxon>
        <taxon>Defluviicoccus</taxon>
    </lineage>
</organism>
<name>A0A7H1MZI3_9PROT</name>
<gene>
    <name evidence="3" type="ORF">HQ394_05255</name>
</gene>
<dbReference type="PANTHER" id="PTHR37023">
    <property type="entry name" value="TRANSPOSASE"/>
    <property type="match status" value="1"/>
</dbReference>
<proteinExistence type="predicted"/>
<dbReference type="PANTHER" id="PTHR37023:SF1">
    <property type="entry name" value="ISSOD25 TRANSPOSASE TNPA_ISSOD25"/>
    <property type="match status" value="1"/>
</dbReference>
<dbReference type="InterPro" id="IPR007069">
    <property type="entry name" value="Transposase_32"/>
</dbReference>